<feature type="domain" description="YbaK/aminoacyl-tRNA synthetase-associated" evidence="2">
    <location>
        <begin position="56"/>
        <end position="172"/>
    </location>
</feature>
<feature type="region of interest" description="Disordered" evidence="1">
    <location>
        <begin position="176"/>
        <end position="197"/>
    </location>
</feature>
<evidence type="ECO:0000313" key="3">
    <source>
        <dbReference type="EMBL" id="REK85714.1"/>
    </source>
</evidence>
<protein>
    <submittedName>
        <fullName evidence="3">YbaK/prolyl-tRNA synthetase associated domain-containing protein</fullName>
    </submittedName>
</protein>
<feature type="compositionally biased region" description="Low complexity" evidence="1">
    <location>
        <begin position="8"/>
        <end position="20"/>
    </location>
</feature>
<dbReference type="GO" id="GO:0004812">
    <property type="term" value="F:aminoacyl-tRNA ligase activity"/>
    <property type="evidence" value="ECO:0007669"/>
    <property type="project" value="UniProtKB-KW"/>
</dbReference>
<dbReference type="Gene3D" id="3.90.960.10">
    <property type="entry name" value="YbaK/aminoacyl-tRNA synthetase-associated domain"/>
    <property type="match status" value="1"/>
</dbReference>
<gene>
    <name evidence="3" type="ORF">DY245_36470</name>
</gene>
<proteinExistence type="predicted"/>
<dbReference type="AlphaFoldDB" id="A0A371PTB8"/>
<keyword evidence="3" id="KW-0436">Ligase</keyword>
<feature type="region of interest" description="Disordered" evidence="1">
    <location>
        <begin position="1"/>
        <end position="24"/>
    </location>
</feature>
<dbReference type="InterPro" id="IPR036754">
    <property type="entry name" value="YbaK/aa-tRNA-synt-asso_dom_sf"/>
</dbReference>
<dbReference type="EMBL" id="QUAC01000413">
    <property type="protein sequence ID" value="REK85714.1"/>
    <property type="molecule type" value="Genomic_DNA"/>
</dbReference>
<dbReference type="GO" id="GO:0002161">
    <property type="term" value="F:aminoacyl-tRNA deacylase activity"/>
    <property type="evidence" value="ECO:0007669"/>
    <property type="project" value="InterPro"/>
</dbReference>
<evidence type="ECO:0000313" key="4">
    <source>
        <dbReference type="Proteomes" id="UP000262477"/>
    </source>
</evidence>
<reference evidence="3 4" key="1">
    <citation type="submission" date="2018-08" db="EMBL/GenBank/DDBJ databases">
        <title>Streptomyces NEAU-D10 sp. nov., a novel Actinomycete isolated from soil.</title>
        <authorList>
            <person name="Jin L."/>
        </authorList>
    </citation>
    <scope>NUCLEOTIDE SEQUENCE [LARGE SCALE GENOMIC DNA]</scope>
    <source>
        <strain evidence="3 4">NEAU-D10</strain>
    </source>
</reference>
<evidence type="ECO:0000259" key="2">
    <source>
        <dbReference type="Pfam" id="PF04073"/>
    </source>
</evidence>
<keyword evidence="3" id="KW-0030">Aminoacyl-tRNA synthetase</keyword>
<organism evidence="3 4">
    <name type="scientific">Streptomyces inhibens</name>
    <dbReference type="NCBI Taxonomy" id="2293571"/>
    <lineage>
        <taxon>Bacteria</taxon>
        <taxon>Bacillati</taxon>
        <taxon>Actinomycetota</taxon>
        <taxon>Actinomycetes</taxon>
        <taxon>Kitasatosporales</taxon>
        <taxon>Streptomycetaceae</taxon>
        <taxon>Streptomyces</taxon>
    </lineage>
</organism>
<name>A0A371PTB8_STRIH</name>
<dbReference type="PANTHER" id="PTHR30411:SF9">
    <property type="entry name" value="MULTIFUNCTIONAL SER_THR-TRNA DEACYLASE PROXP-Y"/>
    <property type="match status" value="1"/>
</dbReference>
<evidence type="ECO:0000256" key="1">
    <source>
        <dbReference type="SAM" id="MobiDB-lite"/>
    </source>
</evidence>
<dbReference type="Pfam" id="PF04073">
    <property type="entry name" value="tRNA_edit"/>
    <property type="match status" value="1"/>
</dbReference>
<dbReference type="RefSeq" id="WP_128511370.1">
    <property type="nucleotide sequence ID" value="NZ_QUAC01000413.1"/>
</dbReference>
<accession>A0A371PTB8</accession>
<dbReference type="PANTHER" id="PTHR30411">
    <property type="entry name" value="CYTOPLASMIC PROTEIN"/>
    <property type="match status" value="1"/>
</dbReference>
<dbReference type="OrthoDB" id="5524888at2"/>
<dbReference type="SUPFAM" id="SSF55826">
    <property type="entry name" value="YbaK/ProRS associated domain"/>
    <property type="match status" value="1"/>
</dbReference>
<sequence length="197" mass="21227">MTAHTVSPDAPAQADAARQAGSTPGTTLDRLLALLQDGRARHRLIEHAPEGRTDVVSALRGNALNQAAKCIVMRVKVTKKSSRYALAVVPGDRRVDLGRVKELYDARHVSFADQATAERLSGCVSGSIVPFSFDPELELIVDPGLLEHREIFFNAGELHLSLALDTEDYRRLARPRVAPVAEPATEPTTEPATGTAS</sequence>
<dbReference type="InterPro" id="IPR007214">
    <property type="entry name" value="YbaK/aa-tRNA-synth-assoc-dom"/>
</dbReference>
<keyword evidence="4" id="KW-1185">Reference proteome</keyword>
<comment type="caution">
    <text evidence="3">The sequence shown here is derived from an EMBL/GenBank/DDBJ whole genome shotgun (WGS) entry which is preliminary data.</text>
</comment>
<dbReference type="Proteomes" id="UP000262477">
    <property type="component" value="Unassembled WGS sequence"/>
</dbReference>